<dbReference type="InterPro" id="IPR052806">
    <property type="entry name" value="Fasciclin-like_AGP"/>
</dbReference>
<gene>
    <name evidence="1" type="ORF">PHAVU_011G140200g</name>
</gene>
<dbReference type="PANTHER" id="PTHR33985:SF2">
    <property type="entry name" value="EXPRESSED PROTEIN"/>
    <property type="match status" value="1"/>
</dbReference>
<proteinExistence type="predicted"/>
<evidence type="ECO:0000313" key="2">
    <source>
        <dbReference type="Proteomes" id="UP000000226"/>
    </source>
</evidence>
<keyword evidence="2" id="KW-1185">Reference proteome</keyword>
<accession>V7ALD6</accession>
<protein>
    <submittedName>
        <fullName evidence="1">Uncharacterized protein</fullName>
    </submittedName>
</protein>
<dbReference type="OrthoDB" id="765989at2759"/>
<evidence type="ECO:0000313" key="1">
    <source>
        <dbReference type="EMBL" id="ESW04961.1"/>
    </source>
</evidence>
<dbReference type="EMBL" id="CM002298">
    <property type="protein sequence ID" value="ESW04961.1"/>
    <property type="molecule type" value="Genomic_DNA"/>
</dbReference>
<dbReference type="PANTHER" id="PTHR33985">
    <property type="entry name" value="OS02G0491300 PROTEIN-RELATED"/>
    <property type="match status" value="1"/>
</dbReference>
<sequence length="131" mass="15080">MVQLQSLQPQTLYQNNHQQTLHLSNCSKRFIKNMEREIPPWQRRIHLHSNNAVGHPSMMRLMLRDAMLRLRNNDFSILALTMKVKYAKLVTLNKMTVFAVNDLSIFSGSHAYVVTSGSIVPNLYLSIADLN</sequence>
<dbReference type="AlphaFoldDB" id="V7ALD6"/>
<name>V7ALD6_PHAVU</name>
<dbReference type="Proteomes" id="UP000000226">
    <property type="component" value="Chromosome 11"/>
</dbReference>
<dbReference type="Gramene" id="ESW04961">
    <property type="protein sequence ID" value="ESW04961"/>
    <property type="gene ID" value="PHAVU_011G140200g"/>
</dbReference>
<reference evidence="2" key="1">
    <citation type="journal article" date="2014" name="Nat. Genet.">
        <title>A reference genome for common bean and genome-wide analysis of dual domestications.</title>
        <authorList>
            <person name="Schmutz J."/>
            <person name="McClean P.E."/>
            <person name="Mamidi S."/>
            <person name="Wu G.A."/>
            <person name="Cannon S.B."/>
            <person name="Grimwood J."/>
            <person name="Jenkins J."/>
            <person name="Shu S."/>
            <person name="Song Q."/>
            <person name="Chavarro C."/>
            <person name="Torres-Torres M."/>
            <person name="Geffroy V."/>
            <person name="Moghaddam S.M."/>
            <person name="Gao D."/>
            <person name="Abernathy B."/>
            <person name="Barry K."/>
            <person name="Blair M."/>
            <person name="Brick M.A."/>
            <person name="Chovatia M."/>
            <person name="Gepts P."/>
            <person name="Goodstein D.M."/>
            <person name="Gonzales M."/>
            <person name="Hellsten U."/>
            <person name="Hyten D.L."/>
            <person name="Jia G."/>
            <person name="Kelly J.D."/>
            <person name="Kudrna D."/>
            <person name="Lee R."/>
            <person name="Richard M.M."/>
            <person name="Miklas P.N."/>
            <person name="Osorno J.M."/>
            <person name="Rodrigues J."/>
            <person name="Thareau V."/>
            <person name="Urrea C.A."/>
            <person name="Wang M."/>
            <person name="Yu Y."/>
            <person name="Zhang M."/>
            <person name="Wing R.A."/>
            <person name="Cregan P.B."/>
            <person name="Rokhsar D.S."/>
            <person name="Jackson S.A."/>
        </authorList>
    </citation>
    <scope>NUCLEOTIDE SEQUENCE [LARGE SCALE GENOMIC DNA]</scope>
    <source>
        <strain evidence="2">cv. G19833</strain>
    </source>
</reference>
<organism evidence="1 2">
    <name type="scientific">Phaseolus vulgaris</name>
    <name type="common">Kidney bean</name>
    <name type="synonym">French bean</name>
    <dbReference type="NCBI Taxonomy" id="3885"/>
    <lineage>
        <taxon>Eukaryota</taxon>
        <taxon>Viridiplantae</taxon>
        <taxon>Streptophyta</taxon>
        <taxon>Embryophyta</taxon>
        <taxon>Tracheophyta</taxon>
        <taxon>Spermatophyta</taxon>
        <taxon>Magnoliopsida</taxon>
        <taxon>eudicotyledons</taxon>
        <taxon>Gunneridae</taxon>
        <taxon>Pentapetalae</taxon>
        <taxon>rosids</taxon>
        <taxon>fabids</taxon>
        <taxon>Fabales</taxon>
        <taxon>Fabaceae</taxon>
        <taxon>Papilionoideae</taxon>
        <taxon>50 kb inversion clade</taxon>
        <taxon>NPAAA clade</taxon>
        <taxon>indigoferoid/millettioid clade</taxon>
        <taxon>Phaseoleae</taxon>
        <taxon>Phaseolus</taxon>
    </lineage>
</organism>